<dbReference type="AlphaFoldDB" id="A0A5J4Z309"/>
<keyword evidence="2" id="KW-1185">Reference proteome</keyword>
<proteinExistence type="predicted"/>
<evidence type="ECO:0000313" key="1">
    <source>
        <dbReference type="EMBL" id="KAA8497628.1"/>
    </source>
</evidence>
<organism evidence="1 2">
    <name type="scientific">Porphyridium purpureum</name>
    <name type="common">Red alga</name>
    <name type="synonym">Porphyridium cruentum</name>
    <dbReference type="NCBI Taxonomy" id="35688"/>
    <lineage>
        <taxon>Eukaryota</taxon>
        <taxon>Rhodophyta</taxon>
        <taxon>Bangiophyceae</taxon>
        <taxon>Porphyridiales</taxon>
        <taxon>Porphyridiaceae</taxon>
        <taxon>Porphyridium</taxon>
    </lineage>
</organism>
<name>A0A5J4Z309_PORPP</name>
<dbReference type="Proteomes" id="UP000324585">
    <property type="component" value="Unassembled WGS sequence"/>
</dbReference>
<reference evidence="2" key="1">
    <citation type="journal article" date="2019" name="Nat. Commun.">
        <title>Expansion of phycobilisome linker gene families in mesophilic red algae.</title>
        <authorList>
            <person name="Lee J."/>
            <person name="Kim D."/>
            <person name="Bhattacharya D."/>
            <person name="Yoon H.S."/>
        </authorList>
    </citation>
    <scope>NUCLEOTIDE SEQUENCE [LARGE SCALE GENOMIC DNA]</scope>
    <source>
        <strain evidence="2">CCMP 1328</strain>
    </source>
</reference>
<gene>
    <name evidence="1" type="ORF">FVE85_5213</name>
</gene>
<accession>A0A5J4Z309</accession>
<evidence type="ECO:0000313" key="2">
    <source>
        <dbReference type="Proteomes" id="UP000324585"/>
    </source>
</evidence>
<comment type="caution">
    <text evidence="1">The sequence shown here is derived from an EMBL/GenBank/DDBJ whole genome shotgun (WGS) entry which is preliminary data.</text>
</comment>
<dbReference type="EMBL" id="VRMN01000001">
    <property type="protein sequence ID" value="KAA8497628.1"/>
    <property type="molecule type" value="Genomic_DNA"/>
</dbReference>
<protein>
    <submittedName>
        <fullName evidence="1">Uncharacterized protein</fullName>
    </submittedName>
</protein>
<sequence>MDASTDAFVSELDRMVLISHCLREISERYHEIGYELVNILGTASVDFFFRNSTRKSMEWFLERARGTFGIAVSSTVRSDEAVFAAFGQPKFCDSGMEESRTGFDTVLYGSEVHALHIPILGPDGNGRPQQL</sequence>